<dbReference type="Pfam" id="PF25967">
    <property type="entry name" value="RND-MFP_C"/>
    <property type="match status" value="1"/>
</dbReference>
<dbReference type="SUPFAM" id="SSF51230">
    <property type="entry name" value="Single hybrid motif"/>
    <property type="match status" value="1"/>
</dbReference>
<evidence type="ECO:0000256" key="1">
    <source>
        <dbReference type="ARBA" id="ARBA00009477"/>
    </source>
</evidence>
<protein>
    <submittedName>
        <fullName evidence="4">Uncharacterized protein</fullName>
    </submittedName>
</protein>
<dbReference type="InterPro" id="IPR058792">
    <property type="entry name" value="Beta-barrel_RND_2"/>
</dbReference>
<evidence type="ECO:0000259" key="3">
    <source>
        <dbReference type="Pfam" id="PF25967"/>
    </source>
</evidence>
<evidence type="ECO:0000313" key="5">
    <source>
        <dbReference type="Proteomes" id="UP000248863"/>
    </source>
</evidence>
<dbReference type="Proteomes" id="UP000248863">
    <property type="component" value="Unassembled WGS sequence"/>
</dbReference>
<dbReference type="OrthoDB" id="7422354at2"/>
<dbReference type="GO" id="GO:0015562">
    <property type="term" value="F:efflux transmembrane transporter activity"/>
    <property type="evidence" value="ECO:0007669"/>
    <property type="project" value="TreeGrafter"/>
</dbReference>
<dbReference type="Gene3D" id="2.40.50.100">
    <property type="match status" value="1"/>
</dbReference>
<comment type="similarity">
    <text evidence="1">Belongs to the membrane fusion protein (MFP) (TC 8.A.1) family.</text>
</comment>
<name>A0A327KRT6_9BRAD</name>
<dbReference type="PRINTS" id="PR01490">
    <property type="entry name" value="RTXTOXIND"/>
</dbReference>
<dbReference type="Gene3D" id="2.40.30.170">
    <property type="match status" value="1"/>
</dbReference>
<dbReference type="EMBL" id="NPEU01000145">
    <property type="protein sequence ID" value="RAI38058.1"/>
    <property type="molecule type" value="Genomic_DNA"/>
</dbReference>
<dbReference type="InterPro" id="IPR058627">
    <property type="entry name" value="MdtA-like_C"/>
</dbReference>
<comment type="caution">
    <text evidence="4">The sequence shown here is derived from an EMBL/GenBank/DDBJ whole genome shotgun (WGS) entry which is preliminary data.</text>
</comment>
<feature type="domain" description="Multidrug resistance protein MdtA-like C-terminal permuted SH3" evidence="3">
    <location>
        <begin position="308"/>
        <end position="361"/>
    </location>
</feature>
<dbReference type="InterPro" id="IPR006143">
    <property type="entry name" value="RND_pump_MFP"/>
</dbReference>
<evidence type="ECO:0000259" key="2">
    <source>
        <dbReference type="Pfam" id="PF25954"/>
    </source>
</evidence>
<dbReference type="PANTHER" id="PTHR30469">
    <property type="entry name" value="MULTIDRUG RESISTANCE PROTEIN MDTA"/>
    <property type="match status" value="1"/>
</dbReference>
<keyword evidence="5" id="KW-1185">Reference proteome</keyword>
<reference evidence="4 5" key="1">
    <citation type="submission" date="2017-07" db="EMBL/GenBank/DDBJ databases">
        <title>Draft Genome Sequences of Select Purple Nonsulfur Bacteria.</title>
        <authorList>
            <person name="Lasarre B."/>
            <person name="Mckinlay J.B."/>
        </authorList>
    </citation>
    <scope>NUCLEOTIDE SEQUENCE [LARGE SCALE GENOMIC DNA]</scope>
    <source>
        <strain evidence="4 5">DSM 11907</strain>
    </source>
</reference>
<dbReference type="InterPro" id="IPR011053">
    <property type="entry name" value="Single_hybrid_motif"/>
</dbReference>
<dbReference type="PANTHER" id="PTHR30469:SF15">
    <property type="entry name" value="HLYD FAMILY OF SECRETION PROTEINS"/>
    <property type="match status" value="1"/>
</dbReference>
<dbReference type="Pfam" id="PF25954">
    <property type="entry name" value="Beta-barrel_RND_2"/>
    <property type="match status" value="1"/>
</dbReference>
<dbReference type="Gene3D" id="2.40.420.20">
    <property type="match status" value="1"/>
</dbReference>
<gene>
    <name evidence="4" type="ORF">CH338_14000</name>
</gene>
<sequence>MSVALPQSHGKRKLNRIVTAFLFHFACLFPVRTATVHLSVRTDPVHKLRAGSRWRPTSRWNGLTRMAPPDDRRRIEPAARRGRRIVARAVALPSAALLITALMAVTPLAAADKTAPAGTPPGVIAIVTKAQTACFSSVIRANGILVARSEAMVIPEVDTGFKVSQVLARDGDRVSAGQSLARLTRASDGVAITVRAPVSGLVIKSNATLGAIASAKSPDPLFRIALDGEIELMAEVPSLYLPKLQPGQTARVELEEGRDIPGRVRLVPSELNPVSQIGQVRVSIENDPSLRIGTFARATIDAARSCGVSVPRAAVQFRAEGAVVQVVHNKTVETRRVQVGLVSGDGAEIRDGIKEGEVVIANAGGSLRNGEKVRPMVRDDVTGQLEEM</sequence>
<organism evidence="4 5">
    <name type="scientific">Rhodoplanes elegans</name>
    <dbReference type="NCBI Taxonomy" id="29408"/>
    <lineage>
        <taxon>Bacteria</taxon>
        <taxon>Pseudomonadati</taxon>
        <taxon>Pseudomonadota</taxon>
        <taxon>Alphaproteobacteria</taxon>
        <taxon>Hyphomicrobiales</taxon>
        <taxon>Nitrobacteraceae</taxon>
        <taxon>Rhodoplanes</taxon>
    </lineage>
</organism>
<evidence type="ECO:0000313" key="4">
    <source>
        <dbReference type="EMBL" id="RAI38058.1"/>
    </source>
</evidence>
<accession>A0A327KRT6</accession>
<dbReference type="NCBIfam" id="TIGR01730">
    <property type="entry name" value="RND_mfp"/>
    <property type="match status" value="1"/>
</dbReference>
<feature type="domain" description="CusB-like beta-barrel" evidence="2">
    <location>
        <begin position="233"/>
        <end position="302"/>
    </location>
</feature>
<dbReference type="GO" id="GO:1990281">
    <property type="term" value="C:efflux pump complex"/>
    <property type="evidence" value="ECO:0007669"/>
    <property type="project" value="TreeGrafter"/>
</dbReference>
<proteinExistence type="inferred from homology"/>
<dbReference type="AlphaFoldDB" id="A0A327KRT6"/>